<evidence type="ECO:0000256" key="1">
    <source>
        <dbReference type="SAM" id="MobiDB-lite"/>
    </source>
</evidence>
<keyword evidence="2" id="KW-1133">Transmembrane helix</keyword>
<evidence type="ECO:0000313" key="4">
    <source>
        <dbReference type="Proteomes" id="UP000535890"/>
    </source>
</evidence>
<proteinExistence type="predicted"/>
<name>A0A7Y9DV20_9PSEU</name>
<organism evidence="3 4">
    <name type="scientific">Actinomycetospora corticicola</name>
    <dbReference type="NCBI Taxonomy" id="663602"/>
    <lineage>
        <taxon>Bacteria</taxon>
        <taxon>Bacillati</taxon>
        <taxon>Actinomycetota</taxon>
        <taxon>Actinomycetes</taxon>
        <taxon>Pseudonocardiales</taxon>
        <taxon>Pseudonocardiaceae</taxon>
        <taxon>Actinomycetospora</taxon>
    </lineage>
</organism>
<keyword evidence="2" id="KW-0472">Membrane</keyword>
<feature type="region of interest" description="Disordered" evidence="1">
    <location>
        <begin position="48"/>
        <end position="104"/>
    </location>
</feature>
<dbReference type="EMBL" id="JACCBN010000001">
    <property type="protein sequence ID" value="NYD35959.1"/>
    <property type="molecule type" value="Genomic_DNA"/>
</dbReference>
<dbReference type="Proteomes" id="UP000535890">
    <property type="component" value="Unassembled WGS sequence"/>
</dbReference>
<evidence type="ECO:0000256" key="2">
    <source>
        <dbReference type="SAM" id="Phobius"/>
    </source>
</evidence>
<reference evidence="3 4" key="1">
    <citation type="submission" date="2020-07" db="EMBL/GenBank/DDBJ databases">
        <title>Sequencing the genomes of 1000 actinobacteria strains.</title>
        <authorList>
            <person name="Klenk H.-P."/>
        </authorList>
    </citation>
    <scope>NUCLEOTIDE SEQUENCE [LARGE SCALE GENOMIC DNA]</scope>
    <source>
        <strain evidence="3 4">DSM 45772</strain>
    </source>
</reference>
<protein>
    <submittedName>
        <fullName evidence="3">Uncharacterized protein</fullName>
    </submittedName>
</protein>
<gene>
    <name evidence="3" type="ORF">BJ983_002061</name>
</gene>
<comment type="caution">
    <text evidence="3">The sequence shown here is derived from an EMBL/GenBank/DDBJ whole genome shotgun (WGS) entry which is preliminary data.</text>
</comment>
<keyword evidence="2" id="KW-0812">Transmembrane</keyword>
<dbReference type="AlphaFoldDB" id="A0A7Y9DV20"/>
<keyword evidence="4" id="KW-1185">Reference proteome</keyword>
<feature type="transmembrane region" description="Helical" evidence="2">
    <location>
        <begin position="27"/>
        <end position="46"/>
    </location>
</feature>
<sequence length="104" mass="10548">MRTAVLLLLGFGSLAAGIAAFALGHPVFGAVLVVVALALKAAGVLLGDGAAPAPGRGPQTLGGQRVERPRPGIPVGRTNLRRGVVSPLRPPRPVPPTSRHERAS</sequence>
<accession>A0A7Y9DV20</accession>
<evidence type="ECO:0000313" key="3">
    <source>
        <dbReference type="EMBL" id="NYD35959.1"/>
    </source>
</evidence>
<dbReference type="RefSeq" id="WP_179793708.1">
    <property type="nucleotide sequence ID" value="NZ_BAABHP010000007.1"/>
</dbReference>